<sequence>MCMNGVLHVLISSLSVDQKSWILESSFAKKDLGVLECCQQVEGGDPSPLFNIGETYLEYCVQCWAPQYKRDVDILERIQQRAMKMMNGLEHLSYEEKLRELGLFSLEKRRLQGILSIHINT</sequence>
<dbReference type="Proteomes" id="UP001333110">
    <property type="component" value="Unassembled WGS sequence"/>
</dbReference>
<protein>
    <submittedName>
        <fullName evidence="1">Uncharacterized protein</fullName>
    </submittedName>
</protein>
<dbReference type="AlphaFoldDB" id="A0AAN7PUE8"/>
<keyword evidence="2" id="KW-1185">Reference proteome</keyword>
<gene>
    <name evidence="1" type="ORF">QYF61_027666</name>
</gene>
<evidence type="ECO:0000313" key="1">
    <source>
        <dbReference type="EMBL" id="KAK4828576.1"/>
    </source>
</evidence>
<name>A0AAN7PUE8_MYCAM</name>
<comment type="caution">
    <text evidence="1">The sequence shown here is derived from an EMBL/GenBank/DDBJ whole genome shotgun (WGS) entry which is preliminary data.</text>
</comment>
<evidence type="ECO:0000313" key="2">
    <source>
        <dbReference type="Proteomes" id="UP001333110"/>
    </source>
</evidence>
<dbReference type="EMBL" id="JAUNZN010000002">
    <property type="protein sequence ID" value="KAK4828576.1"/>
    <property type="molecule type" value="Genomic_DNA"/>
</dbReference>
<reference evidence="1 2" key="1">
    <citation type="journal article" date="2023" name="J. Hered.">
        <title>Chromosome-level genome of the wood stork (Mycteria americana) provides insight into avian chromosome evolution.</title>
        <authorList>
            <person name="Flamio R. Jr."/>
            <person name="Ramstad K.M."/>
        </authorList>
    </citation>
    <scope>NUCLEOTIDE SEQUENCE [LARGE SCALE GENOMIC DNA]</scope>
    <source>
        <strain evidence="1">JAX WOST 10</strain>
    </source>
</reference>
<accession>A0AAN7PUE8</accession>
<proteinExistence type="predicted"/>
<organism evidence="1 2">
    <name type="scientific">Mycteria americana</name>
    <name type="common">Wood stork</name>
    <dbReference type="NCBI Taxonomy" id="33587"/>
    <lineage>
        <taxon>Eukaryota</taxon>
        <taxon>Metazoa</taxon>
        <taxon>Chordata</taxon>
        <taxon>Craniata</taxon>
        <taxon>Vertebrata</taxon>
        <taxon>Euteleostomi</taxon>
        <taxon>Archelosauria</taxon>
        <taxon>Archosauria</taxon>
        <taxon>Dinosauria</taxon>
        <taxon>Saurischia</taxon>
        <taxon>Theropoda</taxon>
        <taxon>Coelurosauria</taxon>
        <taxon>Aves</taxon>
        <taxon>Neognathae</taxon>
        <taxon>Neoaves</taxon>
        <taxon>Aequornithes</taxon>
        <taxon>Ciconiiformes</taxon>
        <taxon>Ciconiidae</taxon>
        <taxon>Mycteria</taxon>
    </lineage>
</organism>